<dbReference type="PATRIC" id="fig|1618.3.peg.873"/>
<dbReference type="Pfam" id="PF02826">
    <property type="entry name" value="2-Hacid_dh_C"/>
    <property type="match status" value="1"/>
</dbReference>
<evidence type="ECO:0000256" key="2">
    <source>
        <dbReference type="ARBA" id="ARBA00023027"/>
    </source>
</evidence>
<dbReference type="Gene3D" id="3.40.50.720">
    <property type="entry name" value="NAD(P)-binding Rossmann-like Domain"/>
    <property type="match status" value="2"/>
</dbReference>
<evidence type="ECO:0000256" key="1">
    <source>
        <dbReference type="ARBA" id="ARBA00023002"/>
    </source>
</evidence>
<dbReference type="PANTHER" id="PTHR43333">
    <property type="entry name" value="2-HACID_DH_C DOMAIN-CONTAINING PROTEIN"/>
    <property type="match status" value="1"/>
</dbReference>
<name>A0A0R2G057_9LACO</name>
<dbReference type="EMBL" id="JQAR01000002">
    <property type="protein sequence ID" value="KRN33131.1"/>
    <property type="molecule type" value="Genomic_DNA"/>
</dbReference>
<evidence type="ECO:0000313" key="4">
    <source>
        <dbReference type="EMBL" id="KRN33131.1"/>
    </source>
</evidence>
<dbReference type="AlphaFoldDB" id="A0A0R2G057"/>
<protein>
    <submittedName>
        <fullName evidence="4">Phosphoglycerate dehydrogenase-like protein</fullName>
    </submittedName>
</protein>
<dbReference type="Proteomes" id="UP000051727">
    <property type="component" value="Unassembled WGS sequence"/>
</dbReference>
<dbReference type="SUPFAM" id="SSF51735">
    <property type="entry name" value="NAD(P)-binding Rossmann-fold domains"/>
    <property type="match status" value="1"/>
</dbReference>
<keyword evidence="1" id="KW-0560">Oxidoreductase</keyword>
<dbReference type="GO" id="GO:0051287">
    <property type="term" value="F:NAD binding"/>
    <property type="evidence" value="ECO:0007669"/>
    <property type="project" value="InterPro"/>
</dbReference>
<accession>A0A0R2G057</accession>
<dbReference type="PANTHER" id="PTHR43333:SF1">
    <property type="entry name" value="D-ISOMER SPECIFIC 2-HYDROXYACID DEHYDROGENASE NAD-BINDING DOMAIN-CONTAINING PROTEIN"/>
    <property type="match status" value="1"/>
</dbReference>
<proteinExistence type="predicted"/>
<keyword evidence="2" id="KW-0520">NAD</keyword>
<organism evidence="4 5">
    <name type="scientific">Liquorilactobacillus mali</name>
    <dbReference type="NCBI Taxonomy" id="1618"/>
    <lineage>
        <taxon>Bacteria</taxon>
        <taxon>Bacillati</taxon>
        <taxon>Bacillota</taxon>
        <taxon>Bacilli</taxon>
        <taxon>Lactobacillales</taxon>
        <taxon>Lactobacillaceae</taxon>
        <taxon>Liquorilactobacillus</taxon>
    </lineage>
</organism>
<dbReference type="STRING" id="1618.IV36_GL000864"/>
<evidence type="ECO:0000313" key="5">
    <source>
        <dbReference type="Proteomes" id="UP000051727"/>
    </source>
</evidence>
<reference evidence="4 5" key="1">
    <citation type="journal article" date="2015" name="Genome Announc.">
        <title>Expanding the biotechnology potential of lactobacilli through comparative genomics of 213 strains and associated genera.</title>
        <authorList>
            <person name="Sun Z."/>
            <person name="Harris H.M."/>
            <person name="McCann A."/>
            <person name="Guo C."/>
            <person name="Argimon S."/>
            <person name="Zhang W."/>
            <person name="Yang X."/>
            <person name="Jeffery I.B."/>
            <person name="Cooney J.C."/>
            <person name="Kagawa T.F."/>
            <person name="Liu W."/>
            <person name="Song Y."/>
            <person name="Salvetti E."/>
            <person name="Wrobel A."/>
            <person name="Rasinkangas P."/>
            <person name="Parkhill J."/>
            <person name="Rea M.C."/>
            <person name="O'Sullivan O."/>
            <person name="Ritari J."/>
            <person name="Douillard F.P."/>
            <person name="Paul Ross R."/>
            <person name="Yang R."/>
            <person name="Briner A.E."/>
            <person name="Felis G.E."/>
            <person name="de Vos W.M."/>
            <person name="Barrangou R."/>
            <person name="Klaenhammer T.R."/>
            <person name="Caufield P.W."/>
            <person name="Cui Y."/>
            <person name="Zhang H."/>
            <person name="O'Toole P.W."/>
        </authorList>
    </citation>
    <scope>NUCLEOTIDE SEQUENCE [LARGE SCALE GENOMIC DNA]</scope>
    <source>
        <strain evidence="4 5">ATCC 27304</strain>
    </source>
</reference>
<dbReference type="GO" id="GO:0016616">
    <property type="term" value="F:oxidoreductase activity, acting on the CH-OH group of donors, NAD or NADP as acceptor"/>
    <property type="evidence" value="ECO:0007669"/>
    <property type="project" value="InterPro"/>
</dbReference>
<gene>
    <name evidence="4" type="ORF">IV36_GL000864</name>
</gene>
<sequence>MEGFLMKKALILVSIKDTQLEYLRAKYPTVEFTTDASDYLDAEIILGWKISQADELLKSRKLKWVQSKSAGVDYFPLEEFAKRNIKLTTASGLHSRYIAETVAAYLLIENRGLRPIIKNPGAWDEPEVYETSEQTALIFGTGNIGKEIARYCHFFEMKTIGVNRHGADAGLADDFDKVITMDDFESAKEKYNADYVINILPGTKYTNGFFNKNKLEKIKPGYSFINVGRGTSVVTSDLTQLLSDDYVKSAYLDVFEEEPLKKDSPLWYSPKIIATPHISGLMAHFKDTFVPLFDDNLEKYLADKPLHNLVDLDAGY</sequence>
<dbReference type="SUPFAM" id="SSF52283">
    <property type="entry name" value="Formate/glycerate dehydrogenase catalytic domain-like"/>
    <property type="match status" value="1"/>
</dbReference>
<evidence type="ECO:0000259" key="3">
    <source>
        <dbReference type="Pfam" id="PF02826"/>
    </source>
</evidence>
<comment type="caution">
    <text evidence="4">The sequence shown here is derived from an EMBL/GenBank/DDBJ whole genome shotgun (WGS) entry which is preliminary data.</text>
</comment>
<dbReference type="InterPro" id="IPR036291">
    <property type="entry name" value="NAD(P)-bd_dom_sf"/>
</dbReference>
<feature type="domain" description="D-isomer specific 2-hydroxyacid dehydrogenase NAD-binding" evidence="3">
    <location>
        <begin position="121"/>
        <end position="279"/>
    </location>
</feature>
<dbReference type="InterPro" id="IPR006140">
    <property type="entry name" value="D-isomer_DH_NAD-bd"/>
</dbReference>